<evidence type="ECO:0000313" key="2">
    <source>
        <dbReference type="EMBL" id="MBA8683896.1"/>
    </source>
</evidence>
<feature type="transmembrane region" description="Helical" evidence="1">
    <location>
        <begin position="7"/>
        <end position="30"/>
    </location>
</feature>
<reference evidence="2 3" key="1">
    <citation type="submission" date="2020-08" db="EMBL/GenBank/DDBJ databases">
        <title>Stenotrophomonas tumulicola JCM 30961.</title>
        <authorList>
            <person name="Deng Y."/>
        </authorList>
    </citation>
    <scope>NUCLEOTIDE SEQUENCE [LARGE SCALE GENOMIC DNA]</scope>
    <source>
        <strain evidence="2 3">JCM 30961</strain>
    </source>
</reference>
<comment type="caution">
    <text evidence="2">The sequence shown here is derived from an EMBL/GenBank/DDBJ whole genome shotgun (WGS) entry which is preliminary data.</text>
</comment>
<keyword evidence="1" id="KW-0812">Transmembrane</keyword>
<proteinExistence type="predicted"/>
<keyword evidence="1" id="KW-0472">Membrane</keyword>
<name>A0A7W3FR91_9GAMM</name>
<evidence type="ECO:0000256" key="1">
    <source>
        <dbReference type="SAM" id="Phobius"/>
    </source>
</evidence>
<dbReference type="AlphaFoldDB" id="A0A7W3FR91"/>
<keyword evidence="1" id="KW-1133">Transmembrane helix</keyword>
<organism evidence="2 3">
    <name type="scientific">Stenotrophomonas tumulicola</name>
    <dbReference type="NCBI Taxonomy" id="1685415"/>
    <lineage>
        <taxon>Bacteria</taxon>
        <taxon>Pseudomonadati</taxon>
        <taxon>Pseudomonadota</taxon>
        <taxon>Gammaproteobacteria</taxon>
        <taxon>Lysobacterales</taxon>
        <taxon>Lysobacteraceae</taxon>
        <taxon>Stenotrophomonas</taxon>
    </lineage>
</organism>
<sequence length="72" mass="7839">MKTLFALGVWCLLFVLCWPLAILALIAWPLVWLLSLPFRLVGITFSALFAFLGAVLMLPARLLGGGRRPAAA</sequence>
<evidence type="ECO:0008006" key="4">
    <source>
        <dbReference type="Google" id="ProtNLM"/>
    </source>
</evidence>
<feature type="transmembrane region" description="Helical" evidence="1">
    <location>
        <begin position="36"/>
        <end position="58"/>
    </location>
</feature>
<dbReference type="RefSeq" id="WP_182342545.1">
    <property type="nucleotide sequence ID" value="NZ_JACGXS010000020.1"/>
</dbReference>
<evidence type="ECO:0000313" key="3">
    <source>
        <dbReference type="Proteomes" id="UP000547058"/>
    </source>
</evidence>
<dbReference type="EMBL" id="JACGXS010000020">
    <property type="protein sequence ID" value="MBA8683896.1"/>
    <property type="molecule type" value="Genomic_DNA"/>
</dbReference>
<accession>A0A7W3FR91</accession>
<gene>
    <name evidence="2" type="ORF">H4O11_19005</name>
</gene>
<protein>
    <recommendedName>
        <fullName evidence="4">Transmembrane protein</fullName>
    </recommendedName>
</protein>
<dbReference type="Proteomes" id="UP000547058">
    <property type="component" value="Unassembled WGS sequence"/>
</dbReference>
<keyword evidence="3" id="KW-1185">Reference proteome</keyword>